<sequence length="198" mass="21866">MNEALQLPLYKRYAPLLPVLVLAGCCISTIVTALGGTVELDGTTYGFALTTKHYGALAATAASVVSFFWLRKYYKYFLALIFVLGFCGLINFTVTQTSVGIGFDELRIGLSPLMLLFGVLVYATNSKKINRFLAALVKPSDKKIAQQQQEEVEEFKRKFSRKSTEELEQIVADNKLVANALSAARQLLRERGDAKIVA</sequence>
<keyword evidence="1" id="KW-0812">Transmembrane</keyword>
<dbReference type="Proteomes" id="UP000177506">
    <property type="component" value="Unassembled WGS sequence"/>
</dbReference>
<keyword evidence="3" id="KW-1185">Reference proteome</keyword>
<evidence type="ECO:0000256" key="1">
    <source>
        <dbReference type="SAM" id="Phobius"/>
    </source>
</evidence>
<comment type="caution">
    <text evidence="2">The sequence shown here is derived from an EMBL/GenBank/DDBJ whole genome shotgun (WGS) entry which is preliminary data.</text>
</comment>
<name>A0A1G1SR03_9BACT</name>
<feature type="transmembrane region" description="Helical" evidence="1">
    <location>
        <begin position="77"/>
        <end position="94"/>
    </location>
</feature>
<gene>
    <name evidence="2" type="ORF">BEN49_16310</name>
</gene>
<reference evidence="2 3" key="1">
    <citation type="submission" date="2016-08" db="EMBL/GenBank/DDBJ databases">
        <title>Hymenobacter coccineus sp. nov., Hymenobacter lapidarius sp. nov. and Hymenobacter glacialis sp. nov., isolated from Antarctic soil.</title>
        <authorList>
            <person name="Sedlacek I."/>
            <person name="Kralova S."/>
            <person name="Kyrova K."/>
            <person name="Maslanova I."/>
            <person name="Stankova E."/>
            <person name="Vrbovska V."/>
            <person name="Nemec M."/>
            <person name="Bartak M."/>
            <person name="Svec P."/>
            <person name="Busse H.-J."/>
            <person name="Pantucek R."/>
        </authorList>
    </citation>
    <scope>NUCLEOTIDE SEQUENCE [LARGE SCALE GENOMIC DNA]</scope>
    <source>
        <strain evidence="2 3">CCM 8649</strain>
    </source>
</reference>
<keyword evidence="1" id="KW-0472">Membrane</keyword>
<feature type="transmembrane region" description="Helical" evidence="1">
    <location>
        <begin position="106"/>
        <end position="123"/>
    </location>
</feature>
<evidence type="ECO:0000313" key="2">
    <source>
        <dbReference type="EMBL" id="OGX81055.1"/>
    </source>
</evidence>
<evidence type="ECO:0000313" key="3">
    <source>
        <dbReference type="Proteomes" id="UP000177506"/>
    </source>
</evidence>
<accession>A0A1G1SR03</accession>
<keyword evidence="1" id="KW-1133">Transmembrane helix</keyword>
<organism evidence="2 3">
    <name type="scientific">Hymenobacter coccineus</name>
    <dbReference type="NCBI Taxonomy" id="1908235"/>
    <lineage>
        <taxon>Bacteria</taxon>
        <taxon>Pseudomonadati</taxon>
        <taxon>Bacteroidota</taxon>
        <taxon>Cytophagia</taxon>
        <taxon>Cytophagales</taxon>
        <taxon>Hymenobacteraceae</taxon>
        <taxon>Hymenobacter</taxon>
    </lineage>
</organism>
<dbReference type="AlphaFoldDB" id="A0A1G1SR03"/>
<feature type="transmembrane region" description="Helical" evidence="1">
    <location>
        <begin position="54"/>
        <end position="70"/>
    </location>
</feature>
<protein>
    <submittedName>
        <fullName evidence="2">Uncharacterized protein</fullName>
    </submittedName>
</protein>
<feature type="transmembrane region" description="Helical" evidence="1">
    <location>
        <begin position="12"/>
        <end position="34"/>
    </location>
</feature>
<proteinExistence type="predicted"/>
<dbReference type="EMBL" id="MDZA01000458">
    <property type="protein sequence ID" value="OGX81055.1"/>
    <property type="molecule type" value="Genomic_DNA"/>
</dbReference>